<comment type="caution">
    <text evidence="15">The sequence shown here is derived from an EMBL/GenBank/DDBJ whole genome shotgun (WGS) entry which is preliminary data.</text>
</comment>
<reference evidence="15" key="1">
    <citation type="journal article" date="2023" name="Mol. Biol. Evol.">
        <title>Third-Generation Sequencing Reveals the Adaptive Role of the Epigenome in Three Deep-Sea Polychaetes.</title>
        <authorList>
            <person name="Perez M."/>
            <person name="Aroh O."/>
            <person name="Sun Y."/>
            <person name="Lan Y."/>
            <person name="Juniper S.K."/>
            <person name="Young C.R."/>
            <person name="Angers B."/>
            <person name="Qian P.Y."/>
        </authorList>
    </citation>
    <scope>NUCLEOTIDE SEQUENCE</scope>
    <source>
        <strain evidence="15">R07B-5</strain>
    </source>
</reference>
<dbReference type="Gene3D" id="3.30.200.20">
    <property type="entry name" value="Phosphorylase Kinase, domain 1"/>
    <property type="match status" value="1"/>
</dbReference>
<name>A0AAD9NRJ4_RIDPI</name>
<keyword evidence="16" id="KW-1185">Reference proteome</keyword>
<feature type="compositionally biased region" description="Low complexity" evidence="12">
    <location>
        <begin position="239"/>
        <end position="250"/>
    </location>
</feature>
<evidence type="ECO:0000259" key="14">
    <source>
        <dbReference type="PROSITE" id="PS51285"/>
    </source>
</evidence>
<evidence type="ECO:0000256" key="2">
    <source>
        <dbReference type="ARBA" id="ARBA00012513"/>
    </source>
</evidence>
<feature type="region of interest" description="Disordered" evidence="12">
    <location>
        <begin position="739"/>
        <end position="788"/>
    </location>
</feature>
<dbReference type="GO" id="GO:0004674">
    <property type="term" value="F:protein serine/threonine kinase activity"/>
    <property type="evidence" value="ECO:0007669"/>
    <property type="project" value="UniProtKB-KW"/>
</dbReference>
<dbReference type="PROSITE" id="PS50011">
    <property type="entry name" value="PROTEIN_KINASE_DOM"/>
    <property type="match status" value="2"/>
</dbReference>
<dbReference type="PANTHER" id="PTHR24356">
    <property type="entry name" value="SERINE/THREONINE-PROTEIN KINASE"/>
    <property type="match status" value="1"/>
</dbReference>
<dbReference type="InterPro" id="IPR050236">
    <property type="entry name" value="Ser_Thr_kinase_AGC"/>
</dbReference>
<dbReference type="Gene3D" id="1.10.510.10">
    <property type="entry name" value="Transferase(Phosphotransferase) domain 1"/>
    <property type="match status" value="3"/>
</dbReference>
<evidence type="ECO:0000256" key="3">
    <source>
        <dbReference type="ARBA" id="ARBA00022148"/>
    </source>
</evidence>
<dbReference type="InterPro" id="IPR011009">
    <property type="entry name" value="Kinase-like_dom_sf"/>
</dbReference>
<keyword evidence="7" id="KW-0418">Kinase</keyword>
<feature type="domain" description="Protein kinase" evidence="13">
    <location>
        <begin position="578"/>
        <end position="1029"/>
    </location>
</feature>
<dbReference type="EMBL" id="JAODUO010000569">
    <property type="protein sequence ID" value="KAK2177956.1"/>
    <property type="molecule type" value="Genomic_DNA"/>
</dbReference>
<organism evidence="15 16">
    <name type="scientific">Ridgeia piscesae</name>
    <name type="common">Tubeworm</name>
    <dbReference type="NCBI Taxonomy" id="27915"/>
    <lineage>
        <taxon>Eukaryota</taxon>
        <taxon>Metazoa</taxon>
        <taxon>Spiralia</taxon>
        <taxon>Lophotrochozoa</taxon>
        <taxon>Annelida</taxon>
        <taxon>Polychaeta</taxon>
        <taxon>Sedentaria</taxon>
        <taxon>Canalipalpata</taxon>
        <taxon>Sabellida</taxon>
        <taxon>Siboglinidae</taxon>
        <taxon>Ridgeia</taxon>
    </lineage>
</organism>
<keyword evidence="6" id="KW-0547">Nucleotide-binding</keyword>
<dbReference type="Proteomes" id="UP001209878">
    <property type="component" value="Unassembled WGS sequence"/>
</dbReference>
<dbReference type="InterPro" id="IPR000719">
    <property type="entry name" value="Prot_kinase_dom"/>
</dbReference>
<evidence type="ECO:0000256" key="4">
    <source>
        <dbReference type="ARBA" id="ARBA00022527"/>
    </source>
</evidence>
<dbReference type="GO" id="GO:0035556">
    <property type="term" value="P:intracellular signal transduction"/>
    <property type="evidence" value="ECO:0007669"/>
    <property type="project" value="TreeGrafter"/>
</dbReference>
<feature type="compositionally biased region" description="Polar residues" evidence="12">
    <location>
        <begin position="257"/>
        <end position="266"/>
    </location>
</feature>
<evidence type="ECO:0000256" key="1">
    <source>
        <dbReference type="ARBA" id="ARBA00009903"/>
    </source>
</evidence>
<evidence type="ECO:0000256" key="12">
    <source>
        <dbReference type="SAM" id="MobiDB-lite"/>
    </source>
</evidence>
<comment type="catalytic activity">
    <reaction evidence="10">
        <text>L-threonyl-[protein] + ATP = O-phospho-L-threonyl-[protein] + ADP + H(+)</text>
        <dbReference type="Rhea" id="RHEA:46608"/>
        <dbReference type="Rhea" id="RHEA-COMP:11060"/>
        <dbReference type="Rhea" id="RHEA-COMP:11605"/>
        <dbReference type="ChEBI" id="CHEBI:15378"/>
        <dbReference type="ChEBI" id="CHEBI:30013"/>
        <dbReference type="ChEBI" id="CHEBI:30616"/>
        <dbReference type="ChEBI" id="CHEBI:61977"/>
        <dbReference type="ChEBI" id="CHEBI:456216"/>
        <dbReference type="EC" id="2.7.11.1"/>
    </reaction>
</comment>
<dbReference type="InterPro" id="IPR008271">
    <property type="entry name" value="Ser/Thr_kinase_AS"/>
</dbReference>
<protein>
    <recommendedName>
        <fullName evidence="3">Serine/threonine-protein kinase greatwall</fullName>
        <ecNumber evidence="2">2.7.11.1</ecNumber>
    </recommendedName>
    <alternativeName>
        <fullName evidence="9">Microtubule-associated serine/threonine-protein kinase-like</fullName>
    </alternativeName>
</protein>
<evidence type="ECO:0000256" key="11">
    <source>
        <dbReference type="ARBA" id="ARBA00048679"/>
    </source>
</evidence>
<evidence type="ECO:0000256" key="7">
    <source>
        <dbReference type="ARBA" id="ARBA00022777"/>
    </source>
</evidence>
<evidence type="ECO:0000256" key="5">
    <source>
        <dbReference type="ARBA" id="ARBA00022679"/>
    </source>
</evidence>
<feature type="compositionally biased region" description="Polar residues" evidence="12">
    <location>
        <begin position="636"/>
        <end position="656"/>
    </location>
</feature>
<keyword evidence="4" id="KW-0723">Serine/threonine-protein kinase</keyword>
<dbReference type="SMART" id="SM00220">
    <property type="entry name" value="S_TKc"/>
    <property type="match status" value="1"/>
</dbReference>
<feature type="compositionally biased region" description="Polar residues" evidence="12">
    <location>
        <begin position="597"/>
        <end position="608"/>
    </location>
</feature>
<dbReference type="Pfam" id="PF00069">
    <property type="entry name" value="Pkinase"/>
    <property type="match status" value="2"/>
</dbReference>
<feature type="domain" description="Protein kinase" evidence="13">
    <location>
        <begin position="1"/>
        <end position="271"/>
    </location>
</feature>
<dbReference type="PROSITE" id="PS51285">
    <property type="entry name" value="AGC_KINASE_CTER"/>
    <property type="match status" value="1"/>
</dbReference>
<feature type="domain" description="AGC-kinase C-terminal" evidence="14">
    <location>
        <begin position="980"/>
        <end position="1029"/>
    </location>
</feature>
<feature type="region of interest" description="Disordered" evidence="12">
    <location>
        <begin position="210"/>
        <end position="283"/>
    </location>
</feature>
<keyword evidence="8" id="KW-0067">ATP-binding</keyword>
<dbReference type="InterPro" id="IPR000961">
    <property type="entry name" value="AGC-kinase_C"/>
</dbReference>
<comment type="catalytic activity">
    <reaction evidence="11">
        <text>L-seryl-[protein] + ATP = O-phospho-L-seryl-[protein] + ADP + H(+)</text>
        <dbReference type="Rhea" id="RHEA:17989"/>
        <dbReference type="Rhea" id="RHEA-COMP:9863"/>
        <dbReference type="Rhea" id="RHEA-COMP:11604"/>
        <dbReference type="ChEBI" id="CHEBI:15378"/>
        <dbReference type="ChEBI" id="CHEBI:29999"/>
        <dbReference type="ChEBI" id="CHEBI:30616"/>
        <dbReference type="ChEBI" id="CHEBI:83421"/>
        <dbReference type="ChEBI" id="CHEBI:456216"/>
        <dbReference type="EC" id="2.7.11.1"/>
    </reaction>
</comment>
<evidence type="ECO:0000313" key="15">
    <source>
        <dbReference type="EMBL" id="KAK2177956.1"/>
    </source>
</evidence>
<dbReference type="FunFam" id="1.10.510.10:FF:000484">
    <property type="entry name" value="Serine/threonine-protein kinase greatwall, putative"/>
    <property type="match status" value="1"/>
</dbReference>
<dbReference type="GO" id="GO:0005634">
    <property type="term" value="C:nucleus"/>
    <property type="evidence" value="ECO:0007669"/>
    <property type="project" value="TreeGrafter"/>
</dbReference>
<dbReference type="SMART" id="SM00133">
    <property type="entry name" value="S_TK_X"/>
    <property type="match status" value="1"/>
</dbReference>
<dbReference type="PROSITE" id="PS00108">
    <property type="entry name" value="PROTEIN_KINASE_ST"/>
    <property type="match status" value="1"/>
</dbReference>
<feature type="region of interest" description="Disordered" evidence="12">
    <location>
        <begin position="547"/>
        <end position="608"/>
    </location>
</feature>
<gene>
    <name evidence="15" type="ORF">NP493_570g02009</name>
</gene>
<dbReference type="PANTHER" id="PTHR24356:SF1">
    <property type="entry name" value="SERINE_THREONINE-PROTEIN KINASE GREATWALL"/>
    <property type="match status" value="1"/>
</dbReference>
<evidence type="ECO:0000256" key="9">
    <source>
        <dbReference type="ARBA" id="ARBA00033099"/>
    </source>
</evidence>
<accession>A0AAD9NRJ4</accession>
<feature type="compositionally biased region" description="Polar residues" evidence="12">
    <location>
        <begin position="750"/>
        <end position="776"/>
    </location>
</feature>
<evidence type="ECO:0000259" key="13">
    <source>
        <dbReference type="PROSITE" id="PS50011"/>
    </source>
</evidence>
<evidence type="ECO:0000256" key="6">
    <source>
        <dbReference type="ARBA" id="ARBA00022741"/>
    </source>
</evidence>
<dbReference type="EC" id="2.7.11.1" evidence="2"/>
<comment type="similarity">
    <text evidence="1">Belongs to the protein kinase superfamily. AGC Ser/Thr protein kinase family.</text>
</comment>
<feature type="region of interest" description="Disordered" evidence="12">
    <location>
        <begin position="636"/>
        <end position="665"/>
    </location>
</feature>
<evidence type="ECO:0000313" key="16">
    <source>
        <dbReference type="Proteomes" id="UP001209878"/>
    </source>
</evidence>
<keyword evidence="5" id="KW-0808">Transferase</keyword>
<proteinExistence type="inferred from homology"/>
<dbReference type="AlphaFoldDB" id="A0AAD9NRJ4"/>
<dbReference type="GO" id="GO:0005524">
    <property type="term" value="F:ATP binding"/>
    <property type="evidence" value="ECO:0007669"/>
    <property type="project" value="UniProtKB-KW"/>
</dbReference>
<evidence type="ECO:0000256" key="10">
    <source>
        <dbReference type="ARBA" id="ARBA00047899"/>
    </source>
</evidence>
<dbReference type="SUPFAM" id="SSF56112">
    <property type="entry name" value="Protein kinase-like (PK-like)"/>
    <property type="match status" value="3"/>
</dbReference>
<evidence type="ECO:0000256" key="8">
    <source>
        <dbReference type="ARBA" id="ARBA00022840"/>
    </source>
</evidence>
<sequence length="1029" mass="113292">MDKASMVNKNMVSQVITERDALALSKSPFVVMEYLIGGDVKSLLTMYGYFDEDMAVMYTAQVILALEYLHGHGIIHRDLKPDNLLISNDGHVKLTDFGLSKIILNRQVNIGDVANPKTSSHEYFRTPGQVFSLTSHLGFTLQRKGLRGGPSHWTRERYHIRDSCQHIPPSPLLGRLSTGSPHFTPPPVLSLTPTLEASVSWQTSTQSSLAEYTKPSIHPSDDHSSVNSDSRVILSDGHSSMTSNSLSSMASDHRSSMADSLKTTGSDDVFLPSNVETPQRWGDNEACPVTSTCKKTAGRCPTSQVRSTTTEGMAQEENTPNLFLDDYLLQNSYAARNLRSLRDGSYSESVDGSSCGEKSLSLNTSHDDLQIKKKSSILSGDRVKISESDDDCRNEILTMSEPARLATSKVWEAATSDLCESKELERCEVTDGSIGRGIIIRRSMLEFYNQSDPSFWSSASSSGQKRLFDSVDTSESSALNGLHTGGATGLTQEIRLVSIGDEHRMKRGHFCCTKSFEVNSFGNSGSGNGEVKMNDVGEISMPSVDYETEPRNVESTSCNRSDEPSMRTTQKQDVPPNFKPLFTSSCGSPTEVGTPPIKSTNSNENNGIGFNVAKTDSITSKEEACLGTQETELLQSADLSSSTKIPSQDVNTNSHGENYDNTKPDDDVQFAGAANMEWLRRRRRVPFADVCVEGLAHYSMRQADRTSDVMSPMYVNADDMETSDRLDASPSAQCTNVSLKTNLSDEDNNSAEASSSDKQSGYTADESSQTSASRSVESPPPAQTAATGLSKYSVWEQRLSQADQPSQKDAPEEKAKKVTCFMSLPSSHSSDHGHYTPILDRNLRCRAFMTPGTHRTPLRTPKSVLRGRARDLPSNDRILGTPDYLAPELLLQKEHGSAVDWWSLGICLFEFLTGVPPFNDVTVELVFKNILNRGSAVDWWSLGICLFEFLTGVPPFNDVTVELVFKNILNRELRLHPLFADINWDNIHSMPAPFVPNPDDDSDTSYFDARNQLQHLQMSSVNIEQSSII</sequence>